<dbReference type="Proteomes" id="UP000177383">
    <property type="component" value="Unassembled WGS sequence"/>
</dbReference>
<dbReference type="Gene3D" id="3.40.50.2000">
    <property type="entry name" value="Glycogen Phosphorylase B"/>
    <property type="match status" value="2"/>
</dbReference>
<dbReference type="Pfam" id="PF00534">
    <property type="entry name" value="Glycos_transf_1"/>
    <property type="match status" value="1"/>
</dbReference>
<dbReference type="STRING" id="1798375.A2773_05180"/>
<dbReference type="EMBL" id="MFJE01000024">
    <property type="protein sequence ID" value="OGG14115.1"/>
    <property type="molecule type" value="Genomic_DNA"/>
</dbReference>
<evidence type="ECO:0008006" key="5">
    <source>
        <dbReference type="Google" id="ProtNLM"/>
    </source>
</evidence>
<evidence type="ECO:0000313" key="3">
    <source>
        <dbReference type="EMBL" id="OGG14115.1"/>
    </source>
</evidence>
<dbReference type="InterPro" id="IPR028098">
    <property type="entry name" value="Glyco_trans_4-like_N"/>
</dbReference>
<gene>
    <name evidence="3" type="ORF">A2773_05180</name>
</gene>
<protein>
    <recommendedName>
        <fullName evidence="5">Glycosyl transferase family 1 domain-containing protein</fullName>
    </recommendedName>
</protein>
<feature type="domain" description="Glycosyl transferase family 1" evidence="1">
    <location>
        <begin position="188"/>
        <end position="327"/>
    </location>
</feature>
<dbReference type="AlphaFoldDB" id="A0A1F5ZP59"/>
<sequence length="372" mass="41652">MKIAILGSVVTQVPPMGQAAIEWMAYHQALGLAKLGHKVLLFAPEGSKVEHENITLVNVGKGGSLSGIGKEGVDLQSKRLGTSYKMRLEITNLGFLIGELLDRDNQFDILVNNLRGEAVVVPVAQLLRKPLVHVMHLPLFDELSSLFKRYNTHLISISDAQRKAFPDLNYAGTVYNGVDPNFFTYNEKPEDYYLYLGSIGANKNPKDAVLACKKAGVKMMIGGRIKDKDYYDKEIAPHIDDKNIKWVGEMHPADVVKLYQGARAFLFPTLWEEPFGLVMIEAMSCGTPVIAYPNGAVPEVVEEGFNGFLVKNVGEMVGKIKEMEQCSLPDRQAGNVTMLQWRRNTRKSVEEKFTIEKMVAKYEEVLKKILRY</sequence>
<evidence type="ECO:0000313" key="4">
    <source>
        <dbReference type="Proteomes" id="UP000177383"/>
    </source>
</evidence>
<comment type="caution">
    <text evidence="3">The sequence shown here is derived from an EMBL/GenBank/DDBJ whole genome shotgun (WGS) entry which is preliminary data.</text>
</comment>
<evidence type="ECO:0000259" key="2">
    <source>
        <dbReference type="Pfam" id="PF13439"/>
    </source>
</evidence>
<name>A0A1F5ZP59_9BACT</name>
<dbReference type="PANTHER" id="PTHR12526:SF595">
    <property type="entry name" value="BLL5217 PROTEIN"/>
    <property type="match status" value="1"/>
</dbReference>
<reference evidence="3 4" key="1">
    <citation type="journal article" date="2016" name="Nat. Commun.">
        <title>Thousands of microbial genomes shed light on interconnected biogeochemical processes in an aquifer system.</title>
        <authorList>
            <person name="Anantharaman K."/>
            <person name="Brown C.T."/>
            <person name="Hug L.A."/>
            <person name="Sharon I."/>
            <person name="Castelle C.J."/>
            <person name="Probst A.J."/>
            <person name="Thomas B.C."/>
            <person name="Singh A."/>
            <person name="Wilkins M.J."/>
            <person name="Karaoz U."/>
            <person name="Brodie E.L."/>
            <person name="Williams K.H."/>
            <person name="Hubbard S.S."/>
            <person name="Banfield J.F."/>
        </authorList>
    </citation>
    <scope>NUCLEOTIDE SEQUENCE [LARGE SCALE GENOMIC DNA]</scope>
</reference>
<accession>A0A1F5ZP59</accession>
<dbReference type="SUPFAM" id="SSF53756">
    <property type="entry name" value="UDP-Glycosyltransferase/glycogen phosphorylase"/>
    <property type="match status" value="1"/>
</dbReference>
<dbReference type="PANTHER" id="PTHR12526">
    <property type="entry name" value="GLYCOSYLTRANSFERASE"/>
    <property type="match status" value="1"/>
</dbReference>
<organism evidence="3 4">
    <name type="scientific">Candidatus Gottesmanbacteria bacterium RIFCSPHIGHO2_01_FULL_39_10</name>
    <dbReference type="NCBI Taxonomy" id="1798375"/>
    <lineage>
        <taxon>Bacteria</taxon>
        <taxon>Candidatus Gottesmaniibacteriota</taxon>
    </lineage>
</organism>
<proteinExistence type="predicted"/>
<feature type="domain" description="Glycosyltransferase subfamily 4-like N-terminal" evidence="2">
    <location>
        <begin position="22"/>
        <end position="181"/>
    </location>
</feature>
<dbReference type="CDD" id="cd03802">
    <property type="entry name" value="GT4_AviGT4-like"/>
    <property type="match status" value="1"/>
</dbReference>
<evidence type="ECO:0000259" key="1">
    <source>
        <dbReference type="Pfam" id="PF00534"/>
    </source>
</evidence>
<dbReference type="Pfam" id="PF13439">
    <property type="entry name" value="Glyco_transf_4"/>
    <property type="match status" value="1"/>
</dbReference>
<dbReference type="InterPro" id="IPR001296">
    <property type="entry name" value="Glyco_trans_1"/>
</dbReference>
<dbReference type="GO" id="GO:0016757">
    <property type="term" value="F:glycosyltransferase activity"/>
    <property type="evidence" value="ECO:0007669"/>
    <property type="project" value="InterPro"/>
</dbReference>